<evidence type="ECO:0000313" key="8">
    <source>
        <dbReference type="EMBL" id="ROP45496.1"/>
    </source>
</evidence>
<keyword evidence="3 7" id="KW-0812">Transmembrane</keyword>
<dbReference type="InParanoid" id="A0A3N1HSX7"/>
<dbReference type="GO" id="GO:0022857">
    <property type="term" value="F:transmembrane transporter activity"/>
    <property type="evidence" value="ECO:0007669"/>
    <property type="project" value="InterPro"/>
</dbReference>
<evidence type="ECO:0000256" key="7">
    <source>
        <dbReference type="SAM" id="Phobius"/>
    </source>
</evidence>
<feature type="region of interest" description="Disordered" evidence="6">
    <location>
        <begin position="1"/>
        <end position="27"/>
    </location>
</feature>
<evidence type="ECO:0000256" key="3">
    <source>
        <dbReference type="ARBA" id="ARBA00022692"/>
    </source>
</evidence>
<name>A0A3N1HSX7_9ACTN</name>
<keyword evidence="9" id="KW-1185">Reference proteome</keyword>
<gene>
    <name evidence="8" type="ORF">EDC03_0100</name>
</gene>
<dbReference type="OrthoDB" id="9808136at2"/>
<dbReference type="NCBIfam" id="NF008630">
    <property type="entry name" value="PRK11618.1"/>
    <property type="match status" value="1"/>
</dbReference>
<feature type="transmembrane region" description="Helical" evidence="7">
    <location>
        <begin position="83"/>
        <end position="116"/>
    </location>
</feature>
<accession>A0A3N1HSX7</accession>
<comment type="caution">
    <text evidence="8">The sequence shown here is derived from an EMBL/GenBank/DDBJ whole genome shotgun (WGS) entry which is preliminary data.</text>
</comment>
<evidence type="ECO:0000256" key="6">
    <source>
        <dbReference type="SAM" id="MobiDB-lite"/>
    </source>
</evidence>
<feature type="transmembrane region" description="Helical" evidence="7">
    <location>
        <begin position="122"/>
        <end position="141"/>
    </location>
</feature>
<dbReference type="RefSeq" id="WP_123378269.1">
    <property type="nucleotide sequence ID" value="NZ_RJKN01000001.1"/>
</dbReference>
<organism evidence="8 9">
    <name type="scientific">Pseudokineococcus lusitanus</name>
    <dbReference type="NCBI Taxonomy" id="763993"/>
    <lineage>
        <taxon>Bacteria</taxon>
        <taxon>Bacillati</taxon>
        <taxon>Actinomycetota</taxon>
        <taxon>Actinomycetes</taxon>
        <taxon>Kineosporiales</taxon>
        <taxon>Kineosporiaceae</taxon>
        <taxon>Pseudokineococcus</taxon>
    </lineage>
</organism>
<feature type="transmembrane region" description="Helical" evidence="7">
    <location>
        <begin position="285"/>
        <end position="316"/>
    </location>
</feature>
<evidence type="ECO:0000256" key="5">
    <source>
        <dbReference type="ARBA" id="ARBA00023136"/>
    </source>
</evidence>
<dbReference type="Pfam" id="PF02653">
    <property type="entry name" value="BPD_transp_2"/>
    <property type="match status" value="1"/>
</dbReference>
<keyword evidence="2" id="KW-1003">Cell membrane</keyword>
<dbReference type="InterPro" id="IPR001851">
    <property type="entry name" value="ABC_transp_permease"/>
</dbReference>
<keyword evidence="5 7" id="KW-0472">Membrane</keyword>
<protein>
    <submittedName>
        <fullName evidence="8">Simple sugar transport system permease protein</fullName>
    </submittedName>
</protein>
<dbReference type="GO" id="GO:0005886">
    <property type="term" value="C:plasma membrane"/>
    <property type="evidence" value="ECO:0007669"/>
    <property type="project" value="UniProtKB-SubCell"/>
</dbReference>
<evidence type="ECO:0000256" key="1">
    <source>
        <dbReference type="ARBA" id="ARBA00004651"/>
    </source>
</evidence>
<dbReference type="PANTHER" id="PTHR32196:SF63">
    <property type="entry name" value="INNER MEMBRANE ABC TRANSPORTER PERMEASE PROTEIN YJFF"/>
    <property type="match status" value="1"/>
</dbReference>
<dbReference type="PANTHER" id="PTHR32196">
    <property type="entry name" value="ABC TRANSPORTER PERMEASE PROTEIN YPHD-RELATED-RELATED"/>
    <property type="match status" value="1"/>
</dbReference>
<evidence type="ECO:0000256" key="2">
    <source>
        <dbReference type="ARBA" id="ARBA00022475"/>
    </source>
</evidence>
<proteinExistence type="predicted"/>
<feature type="transmembrane region" description="Helical" evidence="7">
    <location>
        <begin position="153"/>
        <end position="172"/>
    </location>
</feature>
<dbReference type="EMBL" id="RJKN01000001">
    <property type="protein sequence ID" value="ROP45496.1"/>
    <property type="molecule type" value="Genomic_DNA"/>
</dbReference>
<feature type="transmembrane region" description="Helical" evidence="7">
    <location>
        <begin position="43"/>
        <end position="62"/>
    </location>
</feature>
<evidence type="ECO:0000313" key="9">
    <source>
        <dbReference type="Proteomes" id="UP000276232"/>
    </source>
</evidence>
<keyword evidence="8" id="KW-0762">Sugar transport</keyword>
<keyword evidence="4 7" id="KW-1133">Transmembrane helix</keyword>
<sequence>MSSDLRHRPTGAPGVPGGVPGGTAARDARGHGVRGWVDARSRFVPVVATLVLFLVMFATGSVRHENFGSPQVFANLFIDNAHLIVLAVGMTFVILTGGIDLSVASVLALSAMVAAAGLEAGWSAPLVVVLVLVMGATFGLLQGLVIHYLDVQPFIVTLAGLFLARGLCYVISTDAISIQDETFRAVAGTYYPLTDAVTITPNVLVALVVVVVAVVVLHLTRFGRTIYAVGGGQASATLMGLPVARARVGAYAISGLCAAISGLLFSIYSLSGYSLTALGLELDAIAAVVIGGTLLSGGVGFVLGSVLGVLVLGVIQTLISFEGTLSSWWTRIFVGALLLVFVVLQRVVVRRRR</sequence>
<dbReference type="AlphaFoldDB" id="A0A3N1HSX7"/>
<keyword evidence="8" id="KW-0813">Transport</keyword>
<feature type="transmembrane region" description="Helical" evidence="7">
    <location>
        <begin position="199"/>
        <end position="219"/>
    </location>
</feature>
<dbReference type="CDD" id="cd06579">
    <property type="entry name" value="TM_PBP1_transp_AraH_like"/>
    <property type="match status" value="1"/>
</dbReference>
<feature type="transmembrane region" description="Helical" evidence="7">
    <location>
        <begin position="328"/>
        <end position="349"/>
    </location>
</feature>
<reference evidence="8 9" key="1">
    <citation type="journal article" date="2015" name="Stand. Genomic Sci.">
        <title>Genomic Encyclopedia of Bacterial and Archaeal Type Strains, Phase III: the genomes of soil and plant-associated and newly described type strains.</title>
        <authorList>
            <person name="Whitman W.B."/>
            <person name="Woyke T."/>
            <person name="Klenk H.P."/>
            <person name="Zhou Y."/>
            <person name="Lilburn T.G."/>
            <person name="Beck B.J."/>
            <person name="De Vos P."/>
            <person name="Vandamme P."/>
            <person name="Eisen J.A."/>
            <person name="Garrity G."/>
            <person name="Hugenholtz P."/>
            <person name="Kyrpides N.C."/>
        </authorList>
    </citation>
    <scope>NUCLEOTIDE SEQUENCE [LARGE SCALE GENOMIC DNA]</scope>
    <source>
        <strain evidence="8 9">CECT 7306</strain>
    </source>
</reference>
<dbReference type="Proteomes" id="UP000276232">
    <property type="component" value="Unassembled WGS sequence"/>
</dbReference>
<evidence type="ECO:0000256" key="4">
    <source>
        <dbReference type="ARBA" id="ARBA00022989"/>
    </source>
</evidence>
<feature type="transmembrane region" description="Helical" evidence="7">
    <location>
        <begin position="250"/>
        <end position="273"/>
    </location>
</feature>
<comment type="subcellular location">
    <subcellularLocation>
        <location evidence="1">Cell membrane</location>
        <topology evidence="1">Multi-pass membrane protein</topology>
    </subcellularLocation>
</comment>